<dbReference type="EMBL" id="CAXAMN010018280">
    <property type="protein sequence ID" value="CAK9052159.1"/>
    <property type="molecule type" value="Genomic_DNA"/>
</dbReference>
<dbReference type="Gene3D" id="3.40.1640.10">
    <property type="entry name" value="PSTPO5379-like"/>
    <property type="match status" value="1"/>
</dbReference>
<comment type="similarity">
    <text evidence="1">Belongs to the D-glutamate cyclase family.</text>
</comment>
<reference evidence="3 4" key="1">
    <citation type="submission" date="2024-02" db="EMBL/GenBank/DDBJ databases">
        <authorList>
            <person name="Chen Y."/>
            <person name="Shah S."/>
            <person name="Dougan E. K."/>
            <person name="Thang M."/>
            <person name="Chan C."/>
        </authorList>
    </citation>
    <scope>NUCLEOTIDE SEQUENCE [LARGE SCALE GENOMIC DNA]</scope>
</reference>
<name>A0ABP0MN62_9DINO</name>
<dbReference type="InterPro" id="IPR038021">
    <property type="entry name" value="Putative_hydro-lyase"/>
</dbReference>
<dbReference type="InterPro" id="IPR009906">
    <property type="entry name" value="D-Glu_cyclase"/>
</dbReference>
<sequence>EQFRDFCVKNAAPCPLLEHTGPGSFEPRLAPGADIRTDLPKYHVWREGVMVEERQDVVDLCGNDMHGFLLGCSFTWEDLLAEAELTPRHVQERRNVPMFNTSITLRSAGPFKGHMVVSMRPYREEDVPKVATITGEYPAAHGPPVQIGHPSRIGIEDLAVPDYGDPVSLRDGEVPVFWACGVTPQNALKNARLPLVITHAPGRMFVCDVRNHELKDWPVPGEWSARPGE</sequence>
<gene>
    <name evidence="3" type="ORF">CCMP2556_LOCUS26355</name>
</gene>
<evidence type="ECO:0000256" key="1">
    <source>
        <dbReference type="ARBA" id="ARBA00007896"/>
    </source>
</evidence>
<dbReference type="PANTHER" id="PTHR32022:SF10">
    <property type="entry name" value="D-GLUTAMATE CYCLASE, MITOCHONDRIAL"/>
    <property type="match status" value="1"/>
</dbReference>
<comment type="caution">
    <text evidence="3">The sequence shown here is derived from an EMBL/GenBank/DDBJ whole genome shotgun (WGS) entry which is preliminary data.</text>
</comment>
<keyword evidence="4" id="KW-1185">Reference proteome</keyword>
<keyword evidence="2" id="KW-0456">Lyase</keyword>
<evidence type="ECO:0000313" key="3">
    <source>
        <dbReference type="EMBL" id="CAK9052159.1"/>
    </source>
</evidence>
<dbReference type="Proteomes" id="UP001642484">
    <property type="component" value="Unassembled WGS sequence"/>
</dbReference>
<proteinExistence type="inferred from homology"/>
<evidence type="ECO:0000256" key="2">
    <source>
        <dbReference type="ARBA" id="ARBA00023239"/>
    </source>
</evidence>
<protein>
    <recommendedName>
        <fullName evidence="5">Hydro-lyase</fullName>
    </recommendedName>
</protein>
<dbReference type="Pfam" id="PF07286">
    <property type="entry name" value="D-Glu_cyclase"/>
    <property type="match status" value="1"/>
</dbReference>
<dbReference type="Gene3D" id="3.30.2040.10">
    <property type="entry name" value="PSTPO5379-like domain"/>
    <property type="match status" value="1"/>
</dbReference>
<evidence type="ECO:0000313" key="4">
    <source>
        <dbReference type="Proteomes" id="UP001642484"/>
    </source>
</evidence>
<feature type="non-terminal residue" evidence="3">
    <location>
        <position position="1"/>
    </location>
</feature>
<evidence type="ECO:0008006" key="5">
    <source>
        <dbReference type="Google" id="ProtNLM"/>
    </source>
</evidence>
<accession>A0ABP0MN62</accession>
<organism evidence="3 4">
    <name type="scientific">Durusdinium trenchii</name>
    <dbReference type="NCBI Taxonomy" id="1381693"/>
    <lineage>
        <taxon>Eukaryota</taxon>
        <taxon>Sar</taxon>
        <taxon>Alveolata</taxon>
        <taxon>Dinophyceae</taxon>
        <taxon>Suessiales</taxon>
        <taxon>Symbiodiniaceae</taxon>
        <taxon>Durusdinium</taxon>
    </lineage>
</organism>
<dbReference type="PANTHER" id="PTHR32022">
    <property type="entry name" value="D-GLUTAMATE CYCLASE, MITOCHONDRIAL"/>
    <property type="match status" value="1"/>
</dbReference>
<dbReference type="SUPFAM" id="SSF160920">
    <property type="entry name" value="PSTPO5379-like"/>
    <property type="match status" value="1"/>
</dbReference>